<comment type="caution">
    <text evidence="17">The sequence shown here is derived from an EMBL/GenBank/DDBJ whole genome shotgun (WGS) entry which is preliminary data.</text>
</comment>
<feature type="transmembrane region" description="Helical" evidence="15">
    <location>
        <begin position="197"/>
        <end position="221"/>
    </location>
</feature>
<dbReference type="InterPro" id="IPR023615">
    <property type="entry name" value="Cyt_c_Oxase_su1_BS"/>
</dbReference>
<evidence type="ECO:0000256" key="14">
    <source>
        <dbReference type="RuleBase" id="RU000370"/>
    </source>
</evidence>
<gene>
    <name evidence="17" type="ORF">TP2_10905</name>
</gene>
<feature type="transmembrane region" description="Helical" evidence="15">
    <location>
        <begin position="154"/>
        <end position="173"/>
    </location>
</feature>
<feature type="transmembrane region" description="Helical" evidence="15">
    <location>
        <begin position="601"/>
        <end position="633"/>
    </location>
</feature>
<evidence type="ECO:0000256" key="6">
    <source>
        <dbReference type="ARBA" id="ARBA00022660"/>
    </source>
</evidence>
<keyword evidence="6 14" id="KW-0679">Respiratory chain</keyword>
<evidence type="ECO:0000256" key="9">
    <source>
        <dbReference type="ARBA" id="ARBA00022982"/>
    </source>
</evidence>
<dbReference type="STRING" id="1353537.TP2_10905"/>
<comment type="subcellular location">
    <subcellularLocation>
        <location evidence="1">Cell membrane</location>
        <topology evidence="1">Multi-pass membrane protein</topology>
    </subcellularLocation>
</comment>
<keyword evidence="7 14" id="KW-0812">Transmembrane</keyword>
<keyword evidence="12" id="KW-0186">Copper</keyword>
<dbReference type="InterPro" id="IPR036927">
    <property type="entry name" value="Cyt_c_oxase-like_su1_sf"/>
</dbReference>
<sequence length="687" mass="76100">MSILGSLDLNDIFIVPFLKEPTLSTGIAAGAGGIVVLGALAVALWLTVKGWWKPLWSEWLTSLDHKKIGVMYIVLAAIMLIRGVLEAVVMRAQQVSPAPGFLSVEHHAELFSTHGTIMIFFVAMPFLTGVINVVMPLQIGARDMEFPFMNAISLWLSVGGAALVMASLVVGHFETGGWTAYPPYTGIKLSPNEGVDYWIWSLALTSVGTTLSGINFAVTIYKQRAPGMDLMKMPIFAWTTLCTAILMIFAMMPLTVASLMLALDRHAGFHFFTASNGGNMMNFANMFWLFGHPEVYILILPAFGVFSHVIPTFSGKKLYGYTSLVWATIAIAVLSFTVWVHHFFTMGQTAHLNAIFGIATMTIGVPTGVKVFNWLLTMWRGKLRFSTAMLFSAGFMFTFVIGGITGVMLANPTIDFATHNSLFLVAHFHNMLIPGLLFGMFAAVNYWFPLAFGFRLDEKWGRRSFWLWMIGFYLAFMPLYAIGLMGAPRRMAFFTDPAYFPWLVVAMIGALCVLAGLTSQVIQIWVSVKNRESLMVPAGDPWDGRGLEWSLGCPVPEYDFTTVPNITSREPWVDTKAAGKHVMDPTEFVDIHLPKPTGLPILVAGVATVGAFALIFEMWLIAAVCFVAMWVLVLIRSYDTDWEETITAEELREGYEAHKRLVETTPKVSLDDEFTSKNRGLILEEAV</sequence>
<evidence type="ECO:0000256" key="8">
    <source>
        <dbReference type="ARBA" id="ARBA00022723"/>
    </source>
</evidence>
<evidence type="ECO:0000256" key="4">
    <source>
        <dbReference type="ARBA" id="ARBA00022475"/>
    </source>
</evidence>
<dbReference type="GO" id="GO:0022904">
    <property type="term" value="P:respiratory electron transport chain"/>
    <property type="evidence" value="ECO:0007669"/>
    <property type="project" value="TreeGrafter"/>
</dbReference>
<feature type="transmembrane region" description="Helical" evidence="15">
    <location>
        <begin position="283"/>
        <end position="306"/>
    </location>
</feature>
<feature type="transmembrane region" description="Helical" evidence="15">
    <location>
        <begin position="431"/>
        <end position="453"/>
    </location>
</feature>
<comment type="similarity">
    <text evidence="2 14">Belongs to the heme-copper respiratory oxidase family.</text>
</comment>
<keyword evidence="11" id="KW-0408">Iron</keyword>
<dbReference type="PROSITE" id="PS50855">
    <property type="entry name" value="COX1"/>
    <property type="match status" value="1"/>
</dbReference>
<evidence type="ECO:0000256" key="11">
    <source>
        <dbReference type="ARBA" id="ARBA00023004"/>
    </source>
</evidence>
<evidence type="ECO:0000256" key="10">
    <source>
        <dbReference type="ARBA" id="ARBA00022989"/>
    </source>
</evidence>
<feature type="transmembrane region" description="Helical" evidence="15">
    <location>
        <begin position="69"/>
        <end position="90"/>
    </location>
</feature>
<dbReference type="EMBL" id="AUND01000034">
    <property type="protein sequence ID" value="KEO51977.1"/>
    <property type="molecule type" value="Genomic_DNA"/>
</dbReference>
<proteinExistence type="inferred from homology"/>
<evidence type="ECO:0000256" key="12">
    <source>
        <dbReference type="ARBA" id="ARBA00023008"/>
    </source>
</evidence>
<dbReference type="GO" id="GO:0046872">
    <property type="term" value="F:metal ion binding"/>
    <property type="evidence" value="ECO:0007669"/>
    <property type="project" value="UniProtKB-KW"/>
</dbReference>
<dbReference type="InterPro" id="IPR023616">
    <property type="entry name" value="Cyt_c_oxase-like_su1_dom"/>
</dbReference>
<keyword evidence="9 14" id="KW-0249">Electron transport</keyword>
<dbReference type="GO" id="GO:0009486">
    <property type="term" value="F:cytochrome bo3 ubiquinol oxidase activity"/>
    <property type="evidence" value="ECO:0007669"/>
    <property type="project" value="TreeGrafter"/>
</dbReference>
<dbReference type="GO" id="GO:0004129">
    <property type="term" value="F:cytochrome-c oxidase activity"/>
    <property type="evidence" value="ECO:0007669"/>
    <property type="project" value="InterPro"/>
</dbReference>
<keyword evidence="13 15" id="KW-0472">Membrane</keyword>
<feature type="transmembrane region" description="Helical" evidence="15">
    <location>
        <begin position="27"/>
        <end position="48"/>
    </location>
</feature>
<dbReference type="PANTHER" id="PTHR10422">
    <property type="entry name" value="CYTOCHROME C OXIDASE SUBUNIT 1"/>
    <property type="match status" value="1"/>
</dbReference>
<accession>A0A074JRG9</accession>
<evidence type="ECO:0000256" key="3">
    <source>
        <dbReference type="ARBA" id="ARBA00022448"/>
    </source>
</evidence>
<dbReference type="Gene3D" id="1.20.210.10">
    <property type="entry name" value="Cytochrome c oxidase-like, subunit I domain"/>
    <property type="match status" value="1"/>
</dbReference>
<dbReference type="GO" id="GO:0015990">
    <property type="term" value="P:electron transport coupled proton transport"/>
    <property type="evidence" value="ECO:0007669"/>
    <property type="project" value="TreeGrafter"/>
</dbReference>
<protein>
    <recommendedName>
        <fullName evidence="16">Cytochrome oxidase subunit I profile domain-containing protein</fullName>
    </recommendedName>
</protein>
<evidence type="ECO:0000256" key="7">
    <source>
        <dbReference type="ARBA" id="ARBA00022692"/>
    </source>
</evidence>
<dbReference type="SUPFAM" id="SSF81442">
    <property type="entry name" value="Cytochrome c oxidase subunit I-like"/>
    <property type="match status" value="1"/>
</dbReference>
<keyword evidence="10 15" id="KW-1133">Transmembrane helix</keyword>
<evidence type="ECO:0000313" key="18">
    <source>
        <dbReference type="Proteomes" id="UP000027432"/>
    </source>
</evidence>
<feature type="transmembrane region" description="Helical" evidence="15">
    <location>
        <begin position="318"/>
        <end position="340"/>
    </location>
</feature>
<evidence type="ECO:0000313" key="17">
    <source>
        <dbReference type="EMBL" id="KEO51977.1"/>
    </source>
</evidence>
<dbReference type="PANTHER" id="PTHR10422:SF35">
    <property type="entry name" value="CYTOCHROME BO(3) UBIQUINOL OXIDASE SUBUNIT 1"/>
    <property type="match status" value="1"/>
</dbReference>
<dbReference type="RefSeq" id="WP_084714271.1">
    <property type="nucleotide sequence ID" value="NZ_AUND01000034.1"/>
</dbReference>
<dbReference type="InterPro" id="IPR000883">
    <property type="entry name" value="Cyt_C_Oxase_1"/>
</dbReference>
<dbReference type="eggNOG" id="COG0843">
    <property type="taxonomic scope" value="Bacteria"/>
</dbReference>
<keyword evidence="3 14" id="KW-0813">Transport</keyword>
<feature type="transmembrane region" description="Helical" evidence="15">
    <location>
        <begin position="465"/>
        <end position="487"/>
    </location>
</feature>
<name>A0A074JRG9_9RHOB</name>
<feature type="transmembrane region" description="Helical" evidence="15">
    <location>
        <begin position="110"/>
        <end position="134"/>
    </location>
</feature>
<keyword evidence="18" id="KW-1185">Reference proteome</keyword>
<evidence type="ECO:0000259" key="16">
    <source>
        <dbReference type="PROSITE" id="PS50855"/>
    </source>
</evidence>
<dbReference type="Pfam" id="PF00115">
    <property type="entry name" value="COX1"/>
    <property type="match status" value="1"/>
</dbReference>
<evidence type="ECO:0000256" key="2">
    <source>
        <dbReference type="ARBA" id="ARBA00009578"/>
    </source>
</evidence>
<keyword evidence="4" id="KW-1003">Cell membrane</keyword>
<dbReference type="GO" id="GO:0020037">
    <property type="term" value="F:heme binding"/>
    <property type="evidence" value="ECO:0007669"/>
    <property type="project" value="InterPro"/>
</dbReference>
<evidence type="ECO:0000256" key="13">
    <source>
        <dbReference type="ARBA" id="ARBA00023136"/>
    </source>
</evidence>
<dbReference type="PROSITE" id="PS00077">
    <property type="entry name" value="COX1_CUB"/>
    <property type="match status" value="1"/>
</dbReference>
<keyword evidence="8" id="KW-0479">Metal-binding</keyword>
<dbReference type="GO" id="GO:0009060">
    <property type="term" value="P:aerobic respiration"/>
    <property type="evidence" value="ECO:0007669"/>
    <property type="project" value="InterPro"/>
</dbReference>
<feature type="transmembrane region" description="Helical" evidence="15">
    <location>
        <begin position="233"/>
        <end position="263"/>
    </location>
</feature>
<dbReference type="Proteomes" id="UP000027432">
    <property type="component" value="Unassembled WGS sequence"/>
</dbReference>
<feature type="transmembrane region" description="Helical" evidence="15">
    <location>
        <begin position="352"/>
        <end position="376"/>
    </location>
</feature>
<evidence type="ECO:0000256" key="15">
    <source>
        <dbReference type="SAM" id="Phobius"/>
    </source>
</evidence>
<dbReference type="AlphaFoldDB" id="A0A074JRG9"/>
<keyword evidence="5 14" id="KW-0349">Heme</keyword>
<dbReference type="PRINTS" id="PR01165">
    <property type="entry name" value="CYCOXIDASEI"/>
</dbReference>
<feature type="domain" description="Cytochrome oxidase subunit I profile" evidence="16">
    <location>
        <begin position="50"/>
        <end position="567"/>
    </location>
</feature>
<evidence type="ECO:0000256" key="1">
    <source>
        <dbReference type="ARBA" id="ARBA00004651"/>
    </source>
</evidence>
<dbReference type="OrthoDB" id="9803294at2"/>
<feature type="transmembrane region" description="Helical" evidence="15">
    <location>
        <begin position="499"/>
        <end position="526"/>
    </location>
</feature>
<evidence type="ECO:0000256" key="5">
    <source>
        <dbReference type="ARBA" id="ARBA00022617"/>
    </source>
</evidence>
<dbReference type="GO" id="GO:0005886">
    <property type="term" value="C:plasma membrane"/>
    <property type="evidence" value="ECO:0007669"/>
    <property type="project" value="UniProtKB-SubCell"/>
</dbReference>
<organism evidence="17 18">
    <name type="scientific">Thioclava pacifica DSM 10166</name>
    <dbReference type="NCBI Taxonomy" id="1353537"/>
    <lineage>
        <taxon>Bacteria</taxon>
        <taxon>Pseudomonadati</taxon>
        <taxon>Pseudomonadota</taxon>
        <taxon>Alphaproteobacteria</taxon>
        <taxon>Rhodobacterales</taxon>
        <taxon>Paracoccaceae</taxon>
        <taxon>Thioclava</taxon>
    </lineage>
</organism>
<feature type="transmembrane region" description="Helical" evidence="15">
    <location>
        <begin position="388"/>
        <end position="411"/>
    </location>
</feature>
<reference evidence="17 18" key="1">
    <citation type="submission" date="2013-07" db="EMBL/GenBank/DDBJ databases">
        <title>Thioclava pacifica DSM 10166 Genome Sequencing.</title>
        <authorList>
            <person name="Lai Q."/>
            <person name="Shao Z."/>
        </authorList>
    </citation>
    <scope>NUCLEOTIDE SEQUENCE [LARGE SCALE GENOMIC DNA]</scope>
    <source>
        <strain evidence="17 18">DSM 10166</strain>
    </source>
</reference>